<sequence length="153" mass="15137">MTRTSQLYFPSVQIDVGGDALVVIVCGDADAGLRRRGSPVAFGGGSAVDCRALVFRGFAAAVAPYALLSTSSCPLVVRAAAAVPVARANPVHAEALVARVSAVPAALAATAIPVARVSAVPAALAATAIPVARALHAFIVQFLSQGAAAAAHA</sequence>
<dbReference type="Proteomes" id="UP001345219">
    <property type="component" value="Chromosome 17"/>
</dbReference>
<evidence type="ECO:0000313" key="1">
    <source>
        <dbReference type="EMBL" id="KAK4760076.1"/>
    </source>
</evidence>
<gene>
    <name evidence="1" type="ORF">SAY87_023207</name>
</gene>
<proteinExistence type="predicted"/>
<reference evidence="1 2" key="1">
    <citation type="journal article" date="2023" name="Hortic Res">
        <title>Pangenome of water caltrop reveals structural variations and asymmetric subgenome divergence after allopolyploidization.</title>
        <authorList>
            <person name="Zhang X."/>
            <person name="Chen Y."/>
            <person name="Wang L."/>
            <person name="Yuan Y."/>
            <person name="Fang M."/>
            <person name="Shi L."/>
            <person name="Lu R."/>
            <person name="Comes H.P."/>
            <person name="Ma Y."/>
            <person name="Chen Y."/>
            <person name="Huang G."/>
            <person name="Zhou Y."/>
            <person name="Zheng Z."/>
            <person name="Qiu Y."/>
        </authorList>
    </citation>
    <scope>NUCLEOTIDE SEQUENCE [LARGE SCALE GENOMIC DNA]</scope>
    <source>
        <tissue evidence="1">Roots</tissue>
    </source>
</reference>
<dbReference type="AlphaFoldDB" id="A0AAN7K516"/>
<name>A0AAN7K516_9MYRT</name>
<accession>A0AAN7K516</accession>
<organism evidence="1 2">
    <name type="scientific">Trapa incisa</name>
    <dbReference type="NCBI Taxonomy" id="236973"/>
    <lineage>
        <taxon>Eukaryota</taxon>
        <taxon>Viridiplantae</taxon>
        <taxon>Streptophyta</taxon>
        <taxon>Embryophyta</taxon>
        <taxon>Tracheophyta</taxon>
        <taxon>Spermatophyta</taxon>
        <taxon>Magnoliopsida</taxon>
        <taxon>eudicotyledons</taxon>
        <taxon>Gunneridae</taxon>
        <taxon>Pentapetalae</taxon>
        <taxon>rosids</taxon>
        <taxon>malvids</taxon>
        <taxon>Myrtales</taxon>
        <taxon>Lythraceae</taxon>
        <taxon>Trapa</taxon>
    </lineage>
</organism>
<protein>
    <submittedName>
        <fullName evidence="1">Uncharacterized protein</fullName>
    </submittedName>
</protein>
<keyword evidence="2" id="KW-1185">Reference proteome</keyword>
<evidence type="ECO:0000313" key="2">
    <source>
        <dbReference type="Proteomes" id="UP001345219"/>
    </source>
</evidence>
<comment type="caution">
    <text evidence="1">The sequence shown here is derived from an EMBL/GenBank/DDBJ whole genome shotgun (WGS) entry which is preliminary data.</text>
</comment>
<dbReference type="EMBL" id="JAXIOK010000011">
    <property type="protein sequence ID" value="KAK4760076.1"/>
    <property type="molecule type" value="Genomic_DNA"/>
</dbReference>